<evidence type="ECO:0008006" key="3">
    <source>
        <dbReference type="Google" id="ProtNLM"/>
    </source>
</evidence>
<evidence type="ECO:0000313" key="1">
    <source>
        <dbReference type="EMBL" id="KII84391.1"/>
    </source>
</evidence>
<sequence length="321" mass="37129">MSHGIFSLDSRVGSLPPFEGRQLYMARVDPHLTFGCEVILDVDRTLVRQLEAAQNMYLRRLIGLSPRSMVRVLFTETGTLPIGFRRVSLAVRYLQYLVNLTPNRFAHSALMDSVALATAGKAGWLTDLRLVLSRLPTPVALLDTDLCQDRLPSVLEAIEDSAEKWLQDFIQTSTKTFLLRNRLERDDEGALVTKVMAFRRYLRIPNPTHRKALTQLMLGGTKLGVERLRYPERYRDRVPWEHRVCRFCRMGVEDECHALFICPANMDLRRARERFVERMRATLPGYIEWAQAGTAFVHEILTVYDTKELWVPYEYRIIEGL</sequence>
<dbReference type="Proteomes" id="UP000053263">
    <property type="component" value="Unassembled WGS sequence"/>
</dbReference>
<keyword evidence="2" id="KW-1185">Reference proteome</keyword>
<reference evidence="1 2" key="1">
    <citation type="submission" date="2014-06" db="EMBL/GenBank/DDBJ databases">
        <title>Evolutionary Origins and Diversification of the Mycorrhizal Mutualists.</title>
        <authorList>
            <consortium name="DOE Joint Genome Institute"/>
            <consortium name="Mycorrhizal Genomics Consortium"/>
            <person name="Kohler A."/>
            <person name="Kuo A."/>
            <person name="Nagy L.G."/>
            <person name="Floudas D."/>
            <person name="Copeland A."/>
            <person name="Barry K.W."/>
            <person name="Cichocki N."/>
            <person name="Veneault-Fourrey C."/>
            <person name="LaButti K."/>
            <person name="Lindquist E.A."/>
            <person name="Lipzen A."/>
            <person name="Lundell T."/>
            <person name="Morin E."/>
            <person name="Murat C."/>
            <person name="Riley R."/>
            <person name="Ohm R."/>
            <person name="Sun H."/>
            <person name="Tunlid A."/>
            <person name="Henrissat B."/>
            <person name="Grigoriev I.V."/>
            <person name="Hibbett D.S."/>
            <person name="Martin F."/>
        </authorList>
    </citation>
    <scope>NUCLEOTIDE SEQUENCE [LARGE SCALE GENOMIC DNA]</scope>
    <source>
        <strain evidence="1 2">FD-325 SS-3</strain>
    </source>
</reference>
<organism evidence="1 2">
    <name type="scientific">Plicaturopsis crispa FD-325 SS-3</name>
    <dbReference type="NCBI Taxonomy" id="944288"/>
    <lineage>
        <taxon>Eukaryota</taxon>
        <taxon>Fungi</taxon>
        <taxon>Dikarya</taxon>
        <taxon>Basidiomycota</taxon>
        <taxon>Agaricomycotina</taxon>
        <taxon>Agaricomycetes</taxon>
        <taxon>Agaricomycetidae</taxon>
        <taxon>Amylocorticiales</taxon>
        <taxon>Amylocorticiaceae</taxon>
        <taxon>Plicatura</taxon>
        <taxon>Plicaturopsis crispa</taxon>
    </lineage>
</organism>
<gene>
    <name evidence="1" type="ORF">PLICRDRAFT_95362</name>
</gene>
<evidence type="ECO:0000313" key="2">
    <source>
        <dbReference type="Proteomes" id="UP000053263"/>
    </source>
</evidence>
<protein>
    <recommendedName>
        <fullName evidence="3">Reverse transcriptase domain-containing protein</fullName>
    </recommendedName>
</protein>
<name>A0A0C9SKV4_PLICR</name>
<dbReference type="HOGENOM" id="CLU_045442_0_0_1"/>
<accession>A0A0C9SKV4</accession>
<proteinExistence type="predicted"/>
<dbReference type="EMBL" id="KN832571">
    <property type="protein sequence ID" value="KII84391.1"/>
    <property type="molecule type" value="Genomic_DNA"/>
</dbReference>
<dbReference type="OrthoDB" id="2940102at2759"/>
<dbReference type="AlphaFoldDB" id="A0A0C9SKV4"/>